<keyword evidence="1" id="KW-0812">Transmembrane</keyword>
<dbReference type="EMBL" id="KZ679676">
    <property type="protein sequence ID" value="PTB59336.1"/>
    <property type="molecule type" value="Genomic_DNA"/>
</dbReference>
<keyword evidence="1" id="KW-0472">Membrane</keyword>
<dbReference type="AlphaFoldDB" id="A0A2T4AQJ9"/>
<dbReference type="RefSeq" id="XP_024779013.1">
    <property type="nucleotide sequence ID" value="XM_024916852.1"/>
</dbReference>
<evidence type="ECO:0000313" key="3">
    <source>
        <dbReference type="Proteomes" id="UP000241690"/>
    </source>
</evidence>
<keyword evidence="1" id="KW-1133">Transmembrane helix</keyword>
<dbReference type="Proteomes" id="UP000241690">
    <property type="component" value="Unassembled WGS sequence"/>
</dbReference>
<proteinExistence type="predicted"/>
<name>A0A2T4AQJ9_TRIHA</name>
<gene>
    <name evidence="2" type="ORF">M431DRAFT_490934</name>
</gene>
<evidence type="ECO:0000313" key="2">
    <source>
        <dbReference type="EMBL" id="PTB59336.1"/>
    </source>
</evidence>
<protein>
    <submittedName>
        <fullName evidence="2">Uncharacterized protein</fullName>
    </submittedName>
</protein>
<sequence>MEFLPQNLRLLIGFAAATFNGAPLRNTGLPRHMRILGILQAYIDSILSVILLDFAMLRLPLSLSLFSGWTDG</sequence>
<accession>A0A2T4AQJ9</accession>
<feature type="transmembrane region" description="Helical" evidence="1">
    <location>
        <begin position="36"/>
        <end position="57"/>
    </location>
</feature>
<organism evidence="2 3">
    <name type="scientific">Trichoderma harzianum CBS 226.95</name>
    <dbReference type="NCBI Taxonomy" id="983964"/>
    <lineage>
        <taxon>Eukaryota</taxon>
        <taxon>Fungi</taxon>
        <taxon>Dikarya</taxon>
        <taxon>Ascomycota</taxon>
        <taxon>Pezizomycotina</taxon>
        <taxon>Sordariomycetes</taxon>
        <taxon>Hypocreomycetidae</taxon>
        <taxon>Hypocreales</taxon>
        <taxon>Hypocreaceae</taxon>
        <taxon>Trichoderma</taxon>
    </lineage>
</organism>
<dbReference type="GeneID" id="36625421"/>
<evidence type="ECO:0000256" key="1">
    <source>
        <dbReference type="SAM" id="Phobius"/>
    </source>
</evidence>
<reference evidence="2 3" key="1">
    <citation type="submission" date="2016-07" db="EMBL/GenBank/DDBJ databases">
        <title>Multiple horizontal gene transfer events from other fungi enriched the ability of initially mycotrophic Trichoderma (Ascomycota) to feed on dead plant biomass.</title>
        <authorList>
            <consortium name="DOE Joint Genome Institute"/>
            <person name="Aerts A."/>
            <person name="Atanasova L."/>
            <person name="Chenthamara K."/>
            <person name="Zhang J."/>
            <person name="Grujic M."/>
            <person name="Henrissat B."/>
            <person name="Kuo A."/>
            <person name="Salamov A."/>
            <person name="Lipzen A."/>
            <person name="Labutti K."/>
            <person name="Barry K."/>
            <person name="Miao Y."/>
            <person name="Rahimi M.J."/>
            <person name="Shen Q."/>
            <person name="Grigoriev I.V."/>
            <person name="Kubicek C.P."/>
            <person name="Druzhinina I.S."/>
        </authorList>
    </citation>
    <scope>NUCLEOTIDE SEQUENCE [LARGE SCALE GENOMIC DNA]</scope>
    <source>
        <strain evidence="2 3">CBS 226.95</strain>
    </source>
</reference>
<keyword evidence="3" id="KW-1185">Reference proteome</keyword>